<keyword evidence="9" id="KW-0511">Multifunctional enzyme</keyword>
<dbReference type="InterPro" id="IPR036950">
    <property type="entry name" value="PBP_transglycosylase"/>
</dbReference>
<dbReference type="EMBL" id="JBHSJF010000008">
    <property type="protein sequence ID" value="MFC5069502.1"/>
    <property type="molecule type" value="Genomic_DNA"/>
</dbReference>
<dbReference type="Pfam" id="PF00905">
    <property type="entry name" value="Transpeptidase"/>
    <property type="match status" value="1"/>
</dbReference>
<evidence type="ECO:0000313" key="16">
    <source>
        <dbReference type="EMBL" id="MFC5069502.1"/>
    </source>
</evidence>
<evidence type="ECO:0000256" key="2">
    <source>
        <dbReference type="ARBA" id="ARBA00007090"/>
    </source>
</evidence>
<dbReference type="Gene3D" id="1.10.3810.10">
    <property type="entry name" value="Biosynthetic peptidoglycan transglycosylase-like"/>
    <property type="match status" value="1"/>
</dbReference>
<dbReference type="Gene3D" id="3.40.710.10">
    <property type="entry name" value="DD-peptidase/beta-lactamase superfamily"/>
    <property type="match status" value="1"/>
</dbReference>
<evidence type="ECO:0000313" key="17">
    <source>
        <dbReference type="Proteomes" id="UP001595796"/>
    </source>
</evidence>
<evidence type="ECO:0000256" key="13">
    <source>
        <dbReference type="SAM" id="Phobius"/>
    </source>
</evidence>
<keyword evidence="17" id="KW-1185">Reference proteome</keyword>
<feature type="region of interest" description="Disordered" evidence="12">
    <location>
        <begin position="1"/>
        <end position="113"/>
    </location>
</feature>
<gene>
    <name evidence="16" type="ORF">ACFPFW_15905</name>
</gene>
<dbReference type="Pfam" id="PF00912">
    <property type="entry name" value="Transgly"/>
    <property type="match status" value="1"/>
</dbReference>
<name>A0ABV9Z4I6_9HYPH</name>
<keyword evidence="7 16" id="KW-0808">Transferase</keyword>
<feature type="domain" description="Penicillin-binding protein transpeptidase" evidence="14">
    <location>
        <begin position="434"/>
        <end position="667"/>
    </location>
</feature>
<proteinExistence type="inferred from homology"/>
<sequence>MFGFGGKPRKKREPRFDSHPEELLDLRLSPEDRAGGHGRAGARRRPIEDFYEDDEPAPPPRRSARRAPEPEPDYDEDEDFEDEMEDEPPPPQPRKKRSSSRSGSARRSKKKRRSRPGIGFFALGGLIKYGLVASVWGGVVLAGFVAYEATNLPSINDLKIPPRPPSVTLVGTDGTVLARRGDGVGSTVEIKHLPDYLPQAFVAIEDQRFRSHFGVDPIGLMRAAFINMRAGSVVQGGSTLTQQLAKNLFLTPERSFERKVQEAILAVWLETKLTKDQILELYLNRVYFGSGAYGVQAASQRYFGKPASYVTLSEAAILAGLVKAPSRLAPTRDLDAAEARGQLVLTAMAQQGFISDKEAAKAMSAPANLANVRSEGAVGYVADWVVDQIDDLAGKVDRDVIVDTTIDPILQAEAEQALVAGLGANGVRLGVSQGAVVALDPQGAIKALVGGKSYAQSQFNRAVLAKRQPGSAFKPFVYLTALEQGMTPNTLVQDAPIRVKNWQPENFDKKYRGTVTMTEALATSLNTVAVRLALDVGPQSVVSTANRMGINSVLQPNASIALGTSEVTPLELAGAYAPFANGGRGVMPYVVKRIRASENGDVLYERRGSGLGQVVDPHYLGMMNQMLSETLRIGTARKAEFDGWPAAGKTGTSQDFRDAWFVGYTAQLVTTVWLGNDDNSPTKKASGSGLPVEIWSRFMTVAHRGLPVAGLPGLYGPGPAYADQQQPRYARDDAWAGARPIEDLPQPIRAPINFLKRLFGG</sequence>
<evidence type="ECO:0000259" key="14">
    <source>
        <dbReference type="Pfam" id="PF00905"/>
    </source>
</evidence>
<keyword evidence="6 16" id="KW-0328">Glycosyltransferase</keyword>
<dbReference type="InterPro" id="IPR012338">
    <property type="entry name" value="Beta-lactam/transpept-like"/>
</dbReference>
<evidence type="ECO:0000256" key="7">
    <source>
        <dbReference type="ARBA" id="ARBA00022679"/>
    </source>
</evidence>
<dbReference type="InterPro" id="IPR001460">
    <property type="entry name" value="PCN-bd_Tpept"/>
</dbReference>
<protein>
    <recommendedName>
        <fullName evidence="10">peptidoglycan glycosyltransferase</fullName>
        <ecNumber evidence="10">2.4.99.28</ecNumber>
    </recommendedName>
</protein>
<evidence type="ECO:0000256" key="6">
    <source>
        <dbReference type="ARBA" id="ARBA00022676"/>
    </source>
</evidence>
<dbReference type="InterPro" id="IPR001264">
    <property type="entry name" value="Glyco_trans_51"/>
</dbReference>
<keyword evidence="5" id="KW-0645">Protease</keyword>
<evidence type="ECO:0000256" key="5">
    <source>
        <dbReference type="ARBA" id="ARBA00022670"/>
    </source>
</evidence>
<feature type="transmembrane region" description="Helical" evidence="13">
    <location>
        <begin position="117"/>
        <end position="147"/>
    </location>
</feature>
<feature type="compositionally biased region" description="Basic residues" evidence="12">
    <location>
        <begin position="93"/>
        <end position="113"/>
    </location>
</feature>
<feature type="domain" description="Glycosyl transferase family 51" evidence="15">
    <location>
        <begin position="184"/>
        <end position="348"/>
    </location>
</feature>
<evidence type="ECO:0000256" key="11">
    <source>
        <dbReference type="ARBA" id="ARBA00049902"/>
    </source>
</evidence>
<keyword evidence="4" id="KW-0121">Carboxypeptidase</keyword>
<dbReference type="NCBIfam" id="TIGR02074">
    <property type="entry name" value="PBP_1a_fam"/>
    <property type="match status" value="1"/>
</dbReference>
<evidence type="ECO:0000256" key="8">
    <source>
        <dbReference type="ARBA" id="ARBA00022801"/>
    </source>
</evidence>
<dbReference type="InterPro" id="IPR050396">
    <property type="entry name" value="Glycosyltr_51/Transpeptidase"/>
</dbReference>
<evidence type="ECO:0000256" key="12">
    <source>
        <dbReference type="SAM" id="MobiDB-lite"/>
    </source>
</evidence>
<keyword evidence="13" id="KW-0472">Membrane</keyword>
<organism evidence="16 17">
    <name type="scientific">Flaviflagellibacter deserti</name>
    <dbReference type="NCBI Taxonomy" id="2267266"/>
    <lineage>
        <taxon>Bacteria</taxon>
        <taxon>Pseudomonadati</taxon>
        <taxon>Pseudomonadota</taxon>
        <taxon>Alphaproteobacteria</taxon>
        <taxon>Hyphomicrobiales</taxon>
        <taxon>Flaviflagellibacter</taxon>
    </lineage>
</organism>
<comment type="catalytic activity">
    <reaction evidence="11">
        <text>[GlcNAc-(1-&gt;4)-Mur2Ac(oyl-L-Ala-gamma-D-Glu-L-Lys-D-Ala-D-Ala)](n)-di-trans,octa-cis-undecaprenyl diphosphate + beta-D-GlcNAc-(1-&gt;4)-Mur2Ac(oyl-L-Ala-gamma-D-Glu-L-Lys-D-Ala-D-Ala)-di-trans,octa-cis-undecaprenyl diphosphate = [GlcNAc-(1-&gt;4)-Mur2Ac(oyl-L-Ala-gamma-D-Glu-L-Lys-D-Ala-D-Ala)](n+1)-di-trans,octa-cis-undecaprenyl diphosphate + di-trans,octa-cis-undecaprenyl diphosphate + H(+)</text>
        <dbReference type="Rhea" id="RHEA:23708"/>
        <dbReference type="Rhea" id="RHEA-COMP:9602"/>
        <dbReference type="Rhea" id="RHEA-COMP:9603"/>
        <dbReference type="ChEBI" id="CHEBI:15378"/>
        <dbReference type="ChEBI" id="CHEBI:58405"/>
        <dbReference type="ChEBI" id="CHEBI:60033"/>
        <dbReference type="ChEBI" id="CHEBI:78435"/>
        <dbReference type="EC" id="2.4.99.28"/>
    </reaction>
</comment>
<evidence type="ECO:0000256" key="9">
    <source>
        <dbReference type="ARBA" id="ARBA00023268"/>
    </source>
</evidence>
<dbReference type="Proteomes" id="UP001595796">
    <property type="component" value="Unassembled WGS sequence"/>
</dbReference>
<comment type="similarity">
    <text evidence="2">In the C-terminal section; belongs to the transpeptidase family.</text>
</comment>
<dbReference type="GO" id="GO:0016757">
    <property type="term" value="F:glycosyltransferase activity"/>
    <property type="evidence" value="ECO:0007669"/>
    <property type="project" value="UniProtKB-KW"/>
</dbReference>
<dbReference type="InterPro" id="IPR023346">
    <property type="entry name" value="Lysozyme-like_dom_sf"/>
</dbReference>
<evidence type="ECO:0000259" key="15">
    <source>
        <dbReference type="Pfam" id="PF00912"/>
    </source>
</evidence>
<keyword evidence="8" id="KW-0378">Hydrolase</keyword>
<feature type="compositionally biased region" description="Basic and acidic residues" evidence="12">
    <location>
        <begin position="14"/>
        <end position="35"/>
    </location>
</feature>
<reference evidence="17" key="1">
    <citation type="journal article" date="2019" name="Int. J. Syst. Evol. Microbiol.">
        <title>The Global Catalogue of Microorganisms (GCM) 10K type strain sequencing project: providing services to taxonomists for standard genome sequencing and annotation.</title>
        <authorList>
            <consortium name="The Broad Institute Genomics Platform"/>
            <consortium name="The Broad Institute Genome Sequencing Center for Infectious Disease"/>
            <person name="Wu L."/>
            <person name="Ma J."/>
        </authorList>
    </citation>
    <scope>NUCLEOTIDE SEQUENCE [LARGE SCALE GENOMIC DNA]</scope>
    <source>
        <strain evidence="17">CGMCC 1.16444</strain>
    </source>
</reference>
<dbReference type="PANTHER" id="PTHR32282">
    <property type="entry name" value="BINDING PROTEIN TRANSPEPTIDASE, PUTATIVE-RELATED"/>
    <property type="match status" value="1"/>
</dbReference>
<keyword evidence="13" id="KW-1133">Transmembrane helix</keyword>
<dbReference type="PANTHER" id="PTHR32282:SF33">
    <property type="entry name" value="PEPTIDOGLYCAN GLYCOSYLTRANSFERASE"/>
    <property type="match status" value="1"/>
</dbReference>
<evidence type="ECO:0000256" key="4">
    <source>
        <dbReference type="ARBA" id="ARBA00022645"/>
    </source>
</evidence>
<dbReference type="EC" id="2.4.99.28" evidence="10"/>
<evidence type="ECO:0000256" key="3">
    <source>
        <dbReference type="ARBA" id="ARBA00007739"/>
    </source>
</evidence>
<comment type="caution">
    <text evidence="16">The sequence shown here is derived from an EMBL/GenBank/DDBJ whole genome shotgun (WGS) entry which is preliminary data.</text>
</comment>
<accession>A0ABV9Z4I6</accession>
<dbReference type="SUPFAM" id="SSF53955">
    <property type="entry name" value="Lysozyme-like"/>
    <property type="match status" value="1"/>
</dbReference>
<dbReference type="SUPFAM" id="SSF56601">
    <property type="entry name" value="beta-lactamase/transpeptidase-like"/>
    <property type="match status" value="1"/>
</dbReference>
<dbReference type="RefSeq" id="WP_114958324.1">
    <property type="nucleotide sequence ID" value="NZ_JBHSJF010000008.1"/>
</dbReference>
<keyword evidence="13" id="KW-0812">Transmembrane</keyword>
<feature type="compositionally biased region" description="Acidic residues" evidence="12">
    <location>
        <begin position="70"/>
        <end position="88"/>
    </location>
</feature>
<evidence type="ECO:0000256" key="10">
    <source>
        <dbReference type="ARBA" id="ARBA00044770"/>
    </source>
</evidence>
<comment type="similarity">
    <text evidence="3">In the N-terminal section; belongs to the glycosyltransferase 51 family.</text>
</comment>
<evidence type="ECO:0000256" key="1">
    <source>
        <dbReference type="ARBA" id="ARBA00004752"/>
    </source>
</evidence>
<comment type="pathway">
    <text evidence="1">Cell wall biogenesis; peptidoglycan biosynthesis.</text>
</comment>